<protein>
    <submittedName>
        <fullName evidence="7">Mechanosensitive ion channel family protein</fullName>
    </submittedName>
</protein>
<organism evidence="7 8">
    <name type="scientific">Cupriavidus basilensis</name>
    <dbReference type="NCBI Taxonomy" id="68895"/>
    <lineage>
        <taxon>Bacteria</taxon>
        <taxon>Pseudomonadati</taxon>
        <taxon>Pseudomonadota</taxon>
        <taxon>Betaproteobacteria</taxon>
        <taxon>Burkholderiales</taxon>
        <taxon>Burkholderiaceae</taxon>
        <taxon>Cupriavidus</taxon>
    </lineage>
</organism>
<gene>
    <name evidence="7" type="ORF">P3W85_38240</name>
</gene>
<name>A0ABT6B1Y3_9BURK</name>
<dbReference type="InterPro" id="IPR023408">
    <property type="entry name" value="MscS_beta-dom_sf"/>
</dbReference>
<accession>A0ABT6B1Y3</accession>
<dbReference type="Proteomes" id="UP001216674">
    <property type="component" value="Unassembled WGS sequence"/>
</dbReference>
<dbReference type="PANTHER" id="PTHR30566">
    <property type="entry name" value="YNAI-RELATED MECHANOSENSITIVE ION CHANNEL"/>
    <property type="match status" value="1"/>
</dbReference>
<reference evidence="7 8" key="1">
    <citation type="submission" date="2023-03" db="EMBL/GenBank/DDBJ databases">
        <title>Draft assemblies of triclosan tolerant bacteria isolated from returned activated sludge.</title>
        <authorList>
            <person name="Van Hamelsveld S."/>
        </authorList>
    </citation>
    <scope>NUCLEOTIDE SEQUENCE [LARGE SCALE GENOMIC DNA]</scope>
    <source>
        <strain evidence="7 8">GW210010_S58</strain>
    </source>
</reference>
<keyword evidence="8" id="KW-1185">Reference proteome</keyword>
<comment type="caution">
    <text evidence="7">The sequence shown here is derived from an EMBL/GenBank/DDBJ whole genome shotgun (WGS) entry which is preliminary data.</text>
</comment>
<sequence length="295" mass="31905">MNLPFNDSYLLHIGLSAGIVLAGMLAVKFINRFFQARQQGDKDNRGSYRTWTVASRNVVGAVVFLLLLGIWVSELKSVAISLTAFAVALVIGGKELVMCFLGAFLRMMARPFQLGDIVEIGPYSGEVADMDALTTTLVEIAGARQFTGSTVQIPNSMLLTSAVRNHSQSGKYTLETLRIPLPEKSDPDRVEATLIGITEQVCAPFLDEARHSLQEYGGTRFLDLSQFEPRVMFEAMAADRLDVLVRFPVPVASRLSVGQQILRRYHLQRIAEAAAQAASGAAGASPQQAGAASAS</sequence>
<comment type="subcellular location">
    <subcellularLocation>
        <location evidence="1">Membrane</location>
    </subcellularLocation>
</comment>
<dbReference type="EMBL" id="JARJLM010000622">
    <property type="protein sequence ID" value="MDF3838734.1"/>
    <property type="molecule type" value="Genomic_DNA"/>
</dbReference>
<dbReference type="RefSeq" id="WP_017228860.1">
    <property type="nucleotide sequence ID" value="NZ_JARJLM010000622.1"/>
</dbReference>
<evidence type="ECO:0000256" key="2">
    <source>
        <dbReference type="ARBA" id="ARBA00022692"/>
    </source>
</evidence>
<dbReference type="Gene3D" id="2.30.30.60">
    <property type="match status" value="1"/>
</dbReference>
<keyword evidence="2 5" id="KW-0812">Transmembrane</keyword>
<feature type="transmembrane region" description="Helical" evidence="5">
    <location>
        <begin position="12"/>
        <end position="30"/>
    </location>
</feature>
<dbReference type="InterPro" id="IPR010920">
    <property type="entry name" value="LSM_dom_sf"/>
</dbReference>
<evidence type="ECO:0000256" key="4">
    <source>
        <dbReference type="ARBA" id="ARBA00023136"/>
    </source>
</evidence>
<dbReference type="InterPro" id="IPR006685">
    <property type="entry name" value="MscS_channel_2nd"/>
</dbReference>
<dbReference type="PANTHER" id="PTHR30566:SF5">
    <property type="entry name" value="MECHANOSENSITIVE ION CHANNEL PROTEIN 1, MITOCHONDRIAL-RELATED"/>
    <property type="match status" value="1"/>
</dbReference>
<feature type="domain" description="Mechanosensitive ion channel MscS" evidence="6">
    <location>
        <begin position="96"/>
        <end position="167"/>
    </location>
</feature>
<evidence type="ECO:0000256" key="5">
    <source>
        <dbReference type="SAM" id="Phobius"/>
    </source>
</evidence>
<proteinExistence type="predicted"/>
<evidence type="ECO:0000313" key="8">
    <source>
        <dbReference type="Proteomes" id="UP001216674"/>
    </source>
</evidence>
<evidence type="ECO:0000259" key="6">
    <source>
        <dbReference type="Pfam" id="PF00924"/>
    </source>
</evidence>
<keyword evidence="4 5" id="KW-0472">Membrane</keyword>
<dbReference type="Pfam" id="PF00924">
    <property type="entry name" value="MS_channel_2nd"/>
    <property type="match status" value="1"/>
</dbReference>
<keyword evidence="3 5" id="KW-1133">Transmembrane helix</keyword>
<evidence type="ECO:0000256" key="1">
    <source>
        <dbReference type="ARBA" id="ARBA00004370"/>
    </source>
</evidence>
<feature type="transmembrane region" description="Helical" evidence="5">
    <location>
        <begin position="78"/>
        <end position="105"/>
    </location>
</feature>
<evidence type="ECO:0000313" key="7">
    <source>
        <dbReference type="EMBL" id="MDF3838734.1"/>
    </source>
</evidence>
<dbReference type="SUPFAM" id="SSF50182">
    <property type="entry name" value="Sm-like ribonucleoproteins"/>
    <property type="match status" value="1"/>
</dbReference>
<feature type="transmembrane region" description="Helical" evidence="5">
    <location>
        <begin position="51"/>
        <end position="72"/>
    </location>
</feature>
<evidence type="ECO:0000256" key="3">
    <source>
        <dbReference type="ARBA" id="ARBA00022989"/>
    </source>
</evidence>